<organism evidence="2 3">
    <name type="scientific">Sphaeroforma arctica JP610</name>
    <dbReference type="NCBI Taxonomy" id="667725"/>
    <lineage>
        <taxon>Eukaryota</taxon>
        <taxon>Ichthyosporea</taxon>
        <taxon>Ichthyophonida</taxon>
        <taxon>Sphaeroforma</taxon>
    </lineage>
</organism>
<protein>
    <submittedName>
        <fullName evidence="2">Uncharacterized protein</fullName>
    </submittedName>
</protein>
<evidence type="ECO:0000313" key="3">
    <source>
        <dbReference type="Proteomes" id="UP000054560"/>
    </source>
</evidence>
<keyword evidence="3" id="KW-1185">Reference proteome</keyword>
<feature type="region of interest" description="Disordered" evidence="1">
    <location>
        <begin position="81"/>
        <end position="116"/>
    </location>
</feature>
<proteinExistence type="predicted"/>
<dbReference type="RefSeq" id="XP_014152548.1">
    <property type="nucleotide sequence ID" value="XM_014297073.1"/>
</dbReference>
<sequence length="116" mass="12352">MSGRSTLKVLVDEVEDQGKNPTEPVASAVDYMSTMQKRLAAYQADAPDIDIDAPGPPRLSGVPTGAMALVVSETMDEAVDTNAHKNCGPKTAAEKRKEARRAARAAKKLDVSRQGE</sequence>
<dbReference type="Proteomes" id="UP000054560">
    <property type="component" value="Unassembled WGS sequence"/>
</dbReference>
<dbReference type="GeneID" id="25909433"/>
<feature type="compositionally biased region" description="Basic and acidic residues" evidence="1">
    <location>
        <begin position="92"/>
        <end position="116"/>
    </location>
</feature>
<accession>A0A0L0FQ50</accession>
<dbReference type="AlphaFoldDB" id="A0A0L0FQ50"/>
<name>A0A0L0FQ50_9EUKA</name>
<gene>
    <name evidence="2" type="ORF">SARC_08929</name>
</gene>
<dbReference type="EMBL" id="KQ242450">
    <property type="protein sequence ID" value="KNC78646.1"/>
    <property type="molecule type" value="Genomic_DNA"/>
</dbReference>
<evidence type="ECO:0000256" key="1">
    <source>
        <dbReference type="SAM" id="MobiDB-lite"/>
    </source>
</evidence>
<evidence type="ECO:0000313" key="2">
    <source>
        <dbReference type="EMBL" id="KNC78646.1"/>
    </source>
</evidence>
<reference evidence="2 3" key="1">
    <citation type="submission" date="2011-02" db="EMBL/GenBank/DDBJ databases">
        <title>The Genome Sequence of Sphaeroforma arctica JP610.</title>
        <authorList>
            <consortium name="The Broad Institute Genome Sequencing Platform"/>
            <person name="Russ C."/>
            <person name="Cuomo C."/>
            <person name="Young S.K."/>
            <person name="Zeng Q."/>
            <person name="Gargeya S."/>
            <person name="Alvarado L."/>
            <person name="Berlin A."/>
            <person name="Chapman S.B."/>
            <person name="Chen Z."/>
            <person name="Freedman E."/>
            <person name="Gellesch M."/>
            <person name="Goldberg J."/>
            <person name="Griggs A."/>
            <person name="Gujja S."/>
            <person name="Heilman E."/>
            <person name="Heiman D."/>
            <person name="Howarth C."/>
            <person name="Mehta T."/>
            <person name="Neiman D."/>
            <person name="Pearson M."/>
            <person name="Roberts A."/>
            <person name="Saif S."/>
            <person name="Shea T."/>
            <person name="Shenoy N."/>
            <person name="Sisk P."/>
            <person name="Stolte C."/>
            <person name="Sykes S."/>
            <person name="White J."/>
            <person name="Yandava C."/>
            <person name="Burger G."/>
            <person name="Gray M.W."/>
            <person name="Holland P.W.H."/>
            <person name="King N."/>
            <person name="Lang F.B.F."/>
            <person name="Roger A.J."/>
            <person name="Ruiz-Trillo I."/>
            <person name="Haas B."/>
            <person name="Nusbaum C."/>
            <person name="Birren B."/>
        </authorList>
    </citation>
    <scope>NUCLEOTIDE SEQUENCE [LARGE SCALE GENOMIC DNA]</scope>
    <source>
        <strain evidence="2 3">JP610</strain>
    </source>
</reference>